<evidence type="ECO:0000313" key="2">
    <source>
        <dbReference type="Proteomes" id="UP000255036"/>
    </source>
</evidence>
<proteinExistence type="predicted"/>
<dbReference type="Proteomes" id="UP000255036">
    <property type="component" value="Unassembled WGS sequence"/>
</dbReference>
<dbReference type="SFLD" id="SFLDS00003">
    <property type="entry name" value="Haloacid_Dehalogenase"/>
    <property type="match status" value="1"/>
</dbReference>
<dbReference type="NCBIfam" id="TIGR01549">
    <property type="entry name" value="HAD-SF-IA-v1"/>
    <property type="match status" value="1"/>
</dbReference>
<evidence type="ECO:0000313" key="1">
    <source>
        <dbReference type="EMBL" id="RDU23370.1"/>
    </source>
</evidence>
<organism evidence="1 2">
    <name type="scientific">Anaerosacchariphilus polymeriproducens</name>
    <dbReference type="NCBI Taxonomy" id="1812858"/>
    <lineage>
        <taxon>Bacteria</taxon>
        <taxon>Bacillati</taxon>
        <taxon>Bacillota</taxon>
        <taxon>Clostridia</taxon>
        <taxon>Lachnospirales</taxon>
        <taxon>Lachnospiraceae</taxon>
        <taxon>Anaerosacchariphilus</taxon>
    </lineage>
</organism>
<dbReference type="InterPro" id="IPR041492">
    <property type="entry name" value="HAD_2"/>
</dbReference>
<dbReference type="Pfam" id="PF13419">
    <property type="entry name" value="HAD_2"/>
    <property type="match status" value="1"/>
</dbReference>
<comment type="caution">
    <text evidence="1">The sequence shown here is derived from an EMBL/GenBank/DDBJ whole genome shotgun (WGS) entry which is preliminary data.</text>
</comment>
<dbReference type="SUPFAM" id="SSF56784">
    <property type="entry name" value="HAD-like"/>
    <property type="match status" value="1"/>
</dbReference>
<dbReference type="PRINTS" id="PR00413">
    <property type="entry name" value="HADHALOGNASE"/>
</dbReference>
<protein>
    <submittedName>
        <fullName evidence="1">HAD family hydrolase</fullName>
    </submittedName>
</protein>
<accession>A0A371AV70</accession>
<dbReference type="InterPro" id="IPR050155">
    <property type="entry name" value="HAD-like_hydrolase_sf"/>
</dbReference>
<dbReference type="GO" id="GO:0005829">
    <property type="term" value="C:cytosol"/>
    <property type="evidence" value="ECO:0007669"/>
    <property type="project" value="TreeGrafter"/>
</dbReference>
<dbReference type="GO" id="GO:0008967">
    <property type="term" value="F:phosphoglycolate phosphatase activity"/>
    <property type="evidence" value="ECO:0007669"/>
    <property type="project" value="TreeGrafter"/>
</dbReference>
<dbReference type="PANTHER" id="PTHR43434">
    <property type="entry name" value="PHOSPHOGLYCOLATE PHOSPHATASE"/>
    <property type="match status" value="1"/>
</dbReference>
<dbReference type="AlphaFoldDB" id="A0A371AV70"/>
<dbReference type="PANTHER" id="PTHR43434:SF1">
    <property type="entry name" value="PHOSPHOGLYCOLATE PHOSPHATASE"/>
    <property type="match status" value="1"/>
</dbReference>
<dbReference type="Gene3D" id="3.40.50.1000">
    <property type="entry name" value="HAD superfamily/HAD-like"/>
    <property type="match status" value="1"/>
</dbReference>
<dbReference type="Gene3D" id="1.10.150.240">
    <property type="entry name" value="Putative phosphatase, domain 2"/>
    <property type="match status" value="1"/>
</dbReference>
<gene>
    <name evidence="1" type="ORF">DWV06_09960</name>
</gene>
<dbReference type="SFLD" id="SFLDG01135">
    <property type="entry name" value="C1.5.6:_HAD__Beta-PGM__Phospha"/>
    <property type="match status" value="1"/>
</dbReference>
<dbReference type="RefSeq" id="WP_115482039.1">
    <property type="nucleotide sequence ID" value="NZ_QRCT01000028.1"/>
</dbReference>
<dbReference type="InterPro" id="IPR006439">
    <property type="entry name" value="HAD-SF_hydro_IA"/>
</dbReference>
<dbReference type="InterPro" id="IPR023214">
    <property type="entry name" value="HAD_sf"/>
</dbReference>
<dbReference type="OrthoDB" id="9807630at2"/>
<dbReference type="NCBIfam" id="TIGR01509">
    <property type="entry name" value="HAD-SF-IA-v3"/>
    <property type="match status" value="1"/>
</dbReference>
<dbReference type="InterPro" id="IPR036412">
    <property type="entry name" value="HAD-like_sf"/>
</dbReference>
<keyword evidence="2" id="KW-1185">Reference proteome</keyword>
<name>A0A371AV70_9FIRM</name>
<dbReference type="EMBL" id="QRCT01000028">
    <property type="protein sequence ID" value="RDU23370.1"/>
    <property type="molecule type" value="Genomic_DNA"/>
</dbReference>
<keyword evidence="1" id="KW-0378">Hydrolase</keyword>
<sequence>MYKAYIFDLDGTLADTIKSIAYTANRTLEYFGYQPHKESDYNYFVGDGAPVLIERALKAAGDTDCKDYEKVLKKFREFFRKDSLYQVKAYSGIPEALEVIKNRGYKIAVLSNKPHDNTIDVVKFLFGNDYFDYVKGHTQDVPKKPNPQGALLIAEELGIKPEECIYVGDTNTDMQTGNSAQMYTVGVLWGFRDRKELEDNFAKCIITEPEELLTLQILDKNESEGEK</sequence>
<reference evidence="1 2" key="1">
    <citation type="submission" date="2018-07" db="EMBL/GenBank/DDBJ databases">
        <title>Anaerosacharophilus polymeroproducens gen. nov. sp. nov., an anaerobic bacterium isolated from salt field.</title>
        <authorList>
            <person name="Kim W."/>
            <person name="Yang S.-H."/>
            <person name="Oh J."/>
            <person name="Lee J.-H."/>
            <person name="Kwon K.K."/>
        </authorList>
    </citation>
    <scope>NUCLEOTIDE SEQUENCE [LARGE SCALE GENOMIC DNA]</scope>
    <source>
        <strain evidence="1 2">MCWD5</strain>
    </source>
</reference>
<dbReference type="InterPro" id="IPR023198">
    <property type="entry name" value="PGP-like_dom2"/>
</dbReference>
<dbReference type="GO" id="GO:0006281">
    <property type="term" value="P:DNA repair"/>
    <property type="evidence" value="ECO:0007669"/>
    <property type="project" value="TreeGrafter"/>
</dbReference>
<dbReference type="SFLD" id="SFLDG01129">
    <property type="entry name" value="C1.5:_HAD__Beta-PGM__Phosphata"/>
    <property type="match status" value="1"/>
</dbReference>